<evidence type="ECO:0000313" key="3">
    <source>
        <dbReference type="Proteomes" id="UP000674318"/>
    </source>
</evidence>
<gene>
    <name evidence="2" type="ORF">JKF63_07886</name>
</gene>
<organism evidence="2 3">
    <name type="scientific">Porcisia hertigi</name>
    <dbReference type="NCBI Taxonomy" id="2761500"/>
    <lineage>
        <taxon>Eukaryota</taxon>
        <taxon>Discoba</taxon>
        <taxon>Euglenozoa</taxon>
        <taxon>Kinetoplastea</taxon>
        <taxon>Metakinetoplastina</taxon>
        <taxon>Trypanosomatida</taxon>
        <taxon>Trypanosomatidae</taxon>
        <taxon>Leishmaniinae</taxon>
        <taxon>Porcisia</taxon>
    </lineage>
</organism>
<keyword evidence="1" id="KW-0812">Transmembrane</keyword>
<dbReference type="EMBL" id="JAFJZO010000008">
    <property type="protein sequence ID" value="KAG5510814.1"/>
    <property type="molecule type" value="Genomic_DNA"/>
</dbReference>
<dbReference type="RefSeq" id="XP_067759286.1">
    <property type="nucleotide sequence ID" value="XM_067903814.1"/>
</dbReference>
<keyword evidence="1" id="KW-1133">Transmembrane helix</keyword>
<comment type="caution">
    <text evidence="2">The sequence shown here is derived from an EMBL/GenBank/DDBJ whole genome shotgun (WGS) entry which is preliminary data.</text>
</comment>
<dbReference type="GeneID" id="94293891"/>
<feature type="transmembrane region" description="Helical" evidence="1">
    <location>
        <begin position="212"/>
        <end position="233"/>
    </location>
</feature>
<reference evidence="2 3" key="1">
    <citation type="submission" date="2021-02" db="EMBL/GenBank/DDBJ databases">
        <title>Porcisia hertigi Genome sequencing and assembly.</title>
        <authorList>
            <person name="Almutairi H."/>
            <person name="Gatherer D."/>
        </authorList>
    </citation>
    <scope>NUCLEOTIDE SEQUENCE [LARGE SCALE GENOMIC DNA]</scope>
    <source>
        <strain evidence="2 3">C119</strain>
    </source>
</reference>
<proteinExistence type="predicted"/>
<evidence type="ECO:0000256" key="1">
    <source>
        <dbReference type="SAM" id="Phobius"/>
    </source>
</evidence>
<dbReference type="KEGG" id="phet:94293891"/>
<dbReference type="Proteomes" id="UP000674318">
    <property type="component" value="Unassembled WGS sequence"/>
</dbReference>
<sequence>MWSLHTKVTIARCCVVLQTAIAALCLSATVSKPIFSLRSDALNSSITQSLWTTSIYTPIAEKHIPVEVFLGDCHNLALAFKAAQVITLIGIAALVLTFLLALLQMAQSIPSRSDRSASTLCGVMICILFSISIISLRINFLIVSAMYDVDWCTNESSPQAAAVSLLAAAHMPRSMAAPTDTIPGLSGGCNPFDGCVESYRKMGFKVAEGSQLMQYTFFLAVSGLLVEFMTLLWNRSQTMEAGVGEMVALRRDDDERLL</sequence>
<dbReference type="AlphaFoldDB" id="A0A836LJU1"/>
<dbReference type="OrthoDB" id="265295at2759"/>
<keyword evidence="1" id="KW-0472">Membrane</keyword>
<accession>A0A836LJU1</accession>
<keyword evidence="3" id="KW-1185">Reference proteome</keyword>
<feature type="transmembrane region" description="Helical" evidence="1">
    <location>
        <begin position="85"/>
        <end position="105"/>
    </location>
</feature>
<feature type="transmembrane region" description="Helical" evidence="1">
    <location>
        <begin position="117"/>
        <end position="138"/>
    </location>
</feature>
<protein>
    <submittedName>
        <fullName evidence="2">Uncharacterized protein</fullName>
    </submittedName>
</protein>
<evidence type="ECO:0000313" key="2">
    <source>
        <dbReference type="EMBL" id="KAG5510814.1"/>
    </source>
</evidence>
<name>A0A836LJU1_9TRYP</name>